<dbReference type="EMBL" id="CVRB01000004">
    <property type="protein sequence ID" value="CRK83677.1"/>
    <property type="molecule type" value="Genomic_DNA"/>
</dbReference>
<dbReference type="Proteomes" id="UP000199087">
    <property type="component" value="Unassembled WGS sequence"/>
</dbReference>
<feature type="transmembrane region" description="Helical" evidence="1">
    <location>
        <begin position="59"/>
        <end position="79"/>
    </location>
</feature>
<keyword evidence="1" id="KW-0812">Transmembrane</keyword>
<keyword evidence="1" id="KW-0472">Membrane</keyword>
<protein>
    <submittedName>
        <fullName evidence="2">Uncharacterized protein</fullName>
    </submittedName>
</protein>
<organism evidence="2 3">
    <name type="scientific">Neobacillus massiliamazoniensis</name>
    <dbReference type="NCBI Taxonomy" id="1499688"/>
    <lineage>
        <taxon>Bacteria</taxon>
        <taxon>Bacillati</taxon>
        <taxon>Bacillota</taxon>
        <taxon>Bacilli</taxon>
        <taxon>Bacillales</taxon>
        <taxon>Bacillaceae</taxon>
        <taxon>Neobacillus</taxon>
    </lineage>
</organism>
<evidence type="ECO:0000313" key="2">
    <source>
        <dbReference type="EMBL" id="CRK83677.1"/>
    </source>
</evidence>
<name>A0A0U1P0B0_9BACI</name>
<gene>
    <name evidence="2" type="ORF">BN000_03667</name>
</gene>
<dbReference type="AlphaFoldDB" id="A0A0U1P0B0"/>
<feature type="transmembrane region" description="Helical" evidence="1">
    <location>
        <begin position="17"/>
        <end position="39"/>
    </location>
</feature>
<proteinExistence type="predicted"/>
<keyword evidence="1" id="KW-1133">Transmembrane helix</keyword>
<keyword evidence="3" id="KW-1185">Reference proteome</keyword>
<dbReference type="RefSeq" id="WP_090636640.1">
    <property type="nucleotide sequence ID" value="NZ_CVRB01000004.1"/>
</dbReference>
<evidence type="ECO:0000256" key="1">
    <source>
        <dbReference type="SAM" id="Phobius"/>
    </source>
</evidence>
<accession>A0A0U1P0B0</accession>
<dbReference type="STRING" id="1499688.BN000_03667"/>
<sequence>MGIFLRKRSNEEGHVKLIAYTIILYISSLFVPFVIVASYQSMVYYSKSQWLFSTPSSAYITFMMGMLFIAIVFTAYLILKVRWDTRSLKWITGLFILLSVPFFIFSLTNYYYLDQKGIHYNSLTSLKEKEYQWENVSTINIIYRNHNGTTGYYQYKFLMGNDSEVTIPYSDKLAENKWRMEEMIRKYNIKLKDNYKNPIID</sequence>
<reference evidence="3" key="1">
    <citation type="submission" date="2015-05" db="EMBL/GenBank/DDBJ databases">
        <authorList>
            <person name="Urmite Genomes"/>
        </authorList>
    </citation>
    <scope>NUCLEOTIDE SEQUENCE [LARGE SCALE GENOMIC DNA]</scope>
    <source>
        <strain evidence="3">LF1</strain>
    </source>
</reference>
<dbReference type="OrthoDB" id="2449392at2"/>
<feature type="transmembrane region" description="Helical" evidence="1">
    <location>
        <begin position="91"/>
        <end position="113"/>
    </location>
</feature>
<evidence type="ECO:0000313" key="3">
    <source>
        <dbReference type="Proteomes" id="UP000199087"/>
    </source>
</evidence>